<sequence length="127" mass="13838">MVSELVPFLYREPLRQERWVVIRALGVRNPGALAMKTPGDAMLSTIVTGMDGKRNKMSYEANREPLSSVVIRALGDRVTGAVAMQTPGDAMLSTIVTASDGKRTNQMSYEANTTFLTAARICSKSNQ</sequence>
<accession>E9GCB1</accession>
<evidence type="ECO:0000313" key="2">
    <source>
        <dbReference type="Proteomes" id="UP000000305"/>
    </source>
</evidence>
<dbReference type="EMBL" id="GL732539">
    <property type="protein sequence ID" value="EFX82519.1"/>
    <property type="molecule type" value="Genomic_DNA"/>
</dbReference>
<dbReference type="KEGG" id="dpx:DAPPUDRAFT_240707"/>
<gene>
    <name evidence="1" type="ORF">DAPPUDRAFT_240707</name>
</gene>
<protein>
    <submittedName>
        <fullName evidence="1">Uncharacterized protein</fullName>
    </submittedName>
</protein>
<proteinExistence type="predicted"/>
<name>E9GCB1_DAPPU</name>
<dbReference type="AlphaFoldDB" id="E9GCB1"/>
<keyword evidence="2" id="KW-1185">Reference proteome</keyword>
<dbReference type="HOGENOM" id="CLU_1972698_0_0_1"/>
<evidence type="ECO:0000313" key="1">
    <source>
        <dbReference type="EMBL" id="EFX82519.1"/>
    </source>
</evidence>
<reference evidence="1 2" key="1">
    <citation type="journal article" date="2011" name="Science">
        <title>The ecoresponsive genome of Daphnia pulex.</title>
        <authorList>
            <person name="Colbourne J.K."/>
            <person name="Pfrender M.E."/>
            <person name="Gilbert D."/>
            <person name="Thomas W.K."/>
            <person name="Tucker A."/>
            <person name="Oakley T.H."/>
            <person name="Tokishita S."/>
            <person name="Aerts A."/>
            <person name="Arnold G.J."/>
            <person name="Basu M.K."/>
            <person name="Bauer D.J."/>
            <person name="Caceres C.E."/>
            <person name="Carmel L."/>
            <person name="Casola C."/>
            <person name="Choi J.H."/>
            <person name="Detter J.C."/>
            <person name="Dong Q."/>
            <person name="Dusheyko S."/>
            <person name="Eads B.D."/>
            <person name="Frohlich T."/>
            <person name="Geiler-Samerotte K.A."/>
            <person name="Gerlach D."/>
            <person name="Hatcher P."/>
            <person name="Jogdeo S."/>
            <person name="Krijgsveld J."/>
            <person name="Kriventseva E.V."/>
            <person name="Kultz D."/>
            <person name="Laforsch C."/>
            <person name="Lindquist E."/>
            <person name="Lopez J."/>
            <person name="Manak J.R."/>
            <person name="Muller J."/>
            <person name="Pangilinan J."/>
            <person name="Patwardhan R.P."/>
            <person name="Pitluck S."/>
            <person name="Pritham E.J."/>
            <person name="Rechtsteiner A."/>
            <person name="Rho M."/>
            <person name="Rogozin I.B."/>
            <person name="Sakarya O."/>
            <person name="Salamov A."/>
            <person name="Schaack S."/>
            <person name="Shapiro H."/>
            <person name="Shiga Y."/>
            <person name="Skalitzky C."/>
            <person name="Smith Z."/>
            <person name="Souvorov A."/>
            <person name="Sung W."/>
            <person name="Tang Z."/>
            <person name="Tsuchiya D."/>
            <person name="Tu H."/>
            <person name="Vos H."/>
            <person name="Wang M."/>
            <person name="Wolf Y.I."/>
            <person name="Yamagata H."/>
            <person name="Yamada T."/>
            <person name="Ye Y."/>
            <person name="Shaw J.R."/>
            <person name="Andrews J."/>
            <person name="Crease T.J."/>
            <person name="Tang H."/>
            <person name="Lucas S.M."/>
            <person name="Robertson H.M."/>
            <person name="Bork P."/>
            <person name="Koonin E.V."/>
            <person name="Zdobnov E.M."/>
            <person name="Grigoriev I.V."/>
            <person name="Lynch M."/>
            <person name="Boore J.L."/>
        </authorList>
    </citation>
    <scope>NUCLEOTIDE SEQUENCE [LARGE SCALE GENOMIC DNA]</scope>
</reference>
<organism evidence="1 2">
    <name type="scientific">Daphnia pulex</name>
    <name type="common">Water flea</name>
    <dbReference type="NCBI Taxonomy" id="6669"/>
    <lineage>
        <taxon>Eukaryota</taxon>
        <taxon>Metazoa</taxon>
        <taxon>Ecdysozoa</taxon>
        <taxon>Arthropoda</taxon>
        <taxon>Crustacea</taxon>
        <taxon>Branchiopoda</taxon>
        <taxon>Diplostraca</taxon>
        <taxon>Cladocera</taxon>
        <taxon>Anomopoda</taxon>
        <taxon>Daphniidae</taxon>
        <taxon>Daphnia</taxon>
    </lineage>
</organism>
<dbReference type="Proteomes" id="UP000000305">
    <property type="component" value="Unassembled WGS sequence"/>
</dbReference>
<dbReference type="InParanoid" id="E9GCB1"/>